<keyword evidence="6" id="KW-1185">Reference proteome</keyword>
<gene>
    <name evidence="5" type="ORF">DM01DRAFT_1340661</name>
</gene>
<dbReference type="GO" id="GO:0006368">
    <property type="term" value="P:transcription elongation by RNA polymerase II"/>
    <property type="evidence" value="ECO:0007669"/>
    <property type="project" value="InterPro"/>
</dbReference>
<evidence type="ECO:0000313" key="5">
    <source>
        <dbReference type="EMBL" id="ORX43701.1"/>
    </source>
</evidence>
<evidence type="ECO:0000256" key="4">
    <source>
        <dbReference type="SAM" id="MobiDB-lite"/>
    </source>
</evidence>
<feature type="compositionally biased region" description="Polar residues" evidence="4">
    <location>
        <begin position="229"/>
        <end position="241"/>
    </location>
</feature>
<dbReference type="STRING" id="101127.A0A1X2G3E2"/>
<protein>
    <recommendedName>
        <fullName evidence="7">RNA polymerase II-associated</fullName>
    </recommendedName>
</protein>
<dbReference type="PANTHER" id="PTHR23188">
    <property type="entry name" value="RNA POLYMERASE II-ASSOCIATED FACTOR 1 HOMOLOG"/>
    <property type="match status" value="1"/>
</dbReference>
<evidence type="ECO:0000256" key="3">
    <source>
        <dbReference type="ARBA" id="ARBA00023242"/>
    </source>
</evidence>
<dbReference type="EMBL" id="MCGT01000053">
    <property type="protein sequence ID" value="ORX43701.1"/>
    <property type="molecule type" value="Genomic_DNA"/>
</dbReference>
<accession>A0A1X2G3E2</accession>
<dbReference type="GO" id="GO:0003682">
    <property type="term" value="F:chromatin binding"/>
    <property type="evidence" value="ECO:0007669"/>
    <property type="project" value="TreeGrafter"/>
</dbReference>
<dbReference type="GO" id="GO:0016593">
    <property type="term" value="C:Cdc73/Paf1 complex"/>
    <property type="evidence" value="ECO:0007669"/>
    <property type="project" value="InterPro"/>
</dbReference>
<dbReference type="PANTHER" id="PTHR23188:SF12">
    <property type="entry name" value="RNA POLYMERASE II-ASSOCIATED FACTOR 1 HOMOLOG"/>
    <property type="match status" value="1"/>
</dbReference>
<reference evidence="5 6" key="1">
    <citation type="submission" date="2016-07" db="EMBL/GenBank/DDBJ databases">
        <title>Pervasive Adenine N6-methylation of Active Genes in Fungi.</title>
        <authorList>
            <consortium name="DOE Joint Genome Institute"/>
            <person name="Mondo S.J."/>
            <person name="Dannebaum R.O."/>
            <person name="Kuo R.C."/>
            <person name="Labutti K."/>
            <person name="Haridas S."/>
            <person name="Kuo A."/>
            <person name="Salamov A."/>
            <person name="Ahrendt S.R."/>
            <person name="Lipzen A."/>
            <person name="Sullivan W."/>
            <person name="Andreopoulos W.B."/>
            <person name="Clum A."/>
            <person name="Lindquist E."/>
            <person name="Daum C."/>
            <person name="Ramamoorthy G.K."/>
            <person name="Gryganskyi A."/>
            <person name="Culley D."/>
            <person name="Magnuson J.K."/>
            <person name="James T.Y."/>
            <person name="O'Malley M.A."/>
            <person name="Stajich J.E."/>
            <person name="Spatafora J.W."/>
            <person name="Visel A."/>
            <person name="Grigoriev I.V."/>
        </authorList>
    </citation>
    <scope>NUCLEOTIDE SEQUENCE [LARGE SCALE GENOMIC DNA]</scope>
    <source>
        <strain evidence="5 6">NRRL 3301</strain>
    </source>
</reference>
<feature type="region of interest" description="Disordered" evidence="4">
    <location>
        <begin position="215"/>
        <end position="255"/>
    </location>
</feature>
<evidence type="ECO:0000256" key="2">
    <source>
        <dbReference type="ARBA" id="ARBA00007560"/>
    </source>
</evidence>
<organism evidence="5 6">
    <name type="scientific">Hesseltinella vesiculosa</name>
    <dbReference type="NCBI Taxonomy" id="101127"/>
    <lineage>
        <taxon>Eukaryota</taxon>
        <taxon>Fungi</taxon>
        <taxon>Fungi incertae sedis</taxon>
        <taxon>Mucoromycota</taxon>
        <taxon>Mucoromycotina</taxon>
        <taxon>Mucoromycetes</taxon>
        <taxon>Mucorales</taxon>
        <taxon>Cunninghamellaceae</taxon>
        <taxon>Hesseltinella</taxon>
    </lineage>
</organism>
<dbReference type="OrthoDB" id="10260285at2759"/>
<comment type="subcellular location">
    <subcellularLocation>
        <location evidence="1">Nucleus</location>
    </subcellularLocation>
</comment>
<comment type="similarity">
    <text evidence="2">Belongs to the PAF1 family.</text>
</comment>
<evidence type="ECO:0000256" key="1">
    <source>
        <dbReference type="ARBA" id="ARBA00004123"/>
    </source>
</evidence>
<name>A0A1X2G3E2_9FUNG</name>
<proteinExistence type="inferred from homology"/>
<dbReference type="GO" id="GO:0000993">
    <property type="term" value="F:RNA polymerase II complex binding"/>
    <property type="evidence" value="ECO:0007669"/>
    <property type="project" value="TreeGrafter"/>
</dbReference>
<dbReference type="Pfam" id="PF03985">
    <property type="entry name" value="Paf1"/>
    <property type="match status" value="1"/>
</dbReference>
<evidence type="ECO:0008006" key="7">
    <source>
        <dbReference type="Google" id="ProtNLM"/>
    </source>
</evidence>
<keyword evidence="3" id="KW-0539">Nucleus</keyword>
<sequence>MSSKSKSRGDYVCRVRYRNKLPSVPFEAKLVDLPSLANRNIAYHTNSLIEQTPHSLTMDTTSSVPFEKLLVDYLDSMETYPELNRRGNSPPGQVSEEDSILMIPPKDDNHLHASKRPGHVTWLRRSEYIATSSMKTQQQQQQTRDIRTVKISREDMEAHTYRTHESQMDGIAKTFVQPDVETLSHPRTKKRAKRCTPILPDVQCWDTTYTLGQFPGDPADAPRLRKRQANSSTTSQALSEQDGTDRGILQPISNPHDPNDNYLIWFLPDEESTSLLKRQKVNADDALGKPLTFDAVRDYTHRNENMTAAPNLLLTLRQGDDGNVFMRYSLIKSKLVVNKKRALAPVYRHLDDYDKPTVLTVTLE</sequence>
<dbReference type="AlphaFoldDB" id="A0A1X2G3E2"/>
<evidence type="ECO:0000313" key="6">
    <source>
        <dbReference type="Proteomes" id="UP000242146"/>
    </source>
</evidence>
<dbReference type="InterPro" id="IPR007133">
    <property type="entry name" value="RNA_pol_II-assoc_Paf1"/>
</dbReference>
<dbReference type="Proteomes" id="UP000242146">
    <property type="component" value="Unassembled WGS sequence"/>
</dbReference>
<comment type="caution">
    <text evidence="5">The sequence shown here is derived from an EMBL/GenBank/DDBJ whole genome shotgun (WGS) entry which is preliminary data.</text>
</comment>